<evidence type="ECO:0000313" key="3">
    <source>
        <dbReference type="EMBL" id="MEQ4485373.1"/>
    </source>
</evidence>
<protein>
    <submittedName>
        <fullName evidence="3">InlB B-repeat-containing protein</fullName>
    </submittedName>
</protein>
<sequence length="1300" mass="139295">MRTMSPNNRKIGNRMLALFMAAVIVLASVAGMLTAAKKAHAAGFAPMLGEIKLFPYNDAPLGWYYCAGQELPIDGNQQLFSLLGNKFGGVGQSTFALPDLRGMESVHGVGYYMAISASFPPPIPEYPGVSIMGEIRLFPYPDELIPAGWLPADHRALSKSQYMDLFYLMGTAYGGDGETTFALPEVPSPMPGLRYYISTQGTPLYSSNGSPNSYGTQYEYLGEIVAFPFRSSALSSFWTETDGSAFSIAHSSLLFTLLGARFGGDGTTYFSIPDMSSGRDDLLYYMKTRISDGNKSIGYYPVLTRESALAANPDSYRTNVNAPLTVSAPGVMSNDSNALTAMLIDKPAHGTVAMNKDGSFVYTPNLNYAGSDSFTYLASDNYRSSGKITVQLSVEEPDPVITGVTNGATYDRDVTIDFTNGTATLDGNPISSGTVVRTEGAHSLIVTSTYGSHTLVIGFTIDNTPPLVSGVAEGAIYSEAPTITFNEGTALLDGRSFTSGSVVSSDGPHTLVVTDAVGNMTTVHFAVYLPRMVSFDSKGGTAVGSQAVPYNGKASEPAAPTSTGYTFRGWYTDNGMTTAYDFDAPVTGNFMLYAKWTISKYSVSFDSNGGSSVTSQTVEYNGTVTKPEDPSLVGYTFAGWYSDSAFSSEYNFASPVTDNLPLYAKWTINKFTVSFDSNGGSPVAGQTVEYNGMVTKPEDPSLMGYTFAGWYSDSGFTTAYDFDAPVTGNFPLYAKWTINKYSVSFDSDGGSPVAGQTVEYNGMVTKPEDPSRTGYTFAGWYSDSGFTTAYDFDTPVTGNFPLYAKWTINKFTVSFDSNGGSPVAGQTVEYNGAVLQPADPTRMGYTFGGWYTSKMLTTAYDFASPVTGDIKLYAKWNLIPVSVPTAPTAPTTPAEPTAADKGIDAGGLGAGASVKEVKSADGRDAINVSFDADKLTKAFVSDGNPVKTIEITEAVPEVRVELPMSALAELAAKKPSAVVEIKVEGASYLLPVSLLKNIPTGANVTITITITKVSKQTRDDVEDAAAREGARLLSKDPISFEMEINGRQITDFQGRYLERTLTLDSEVDPASLVAVWYDPKGDLHFVPAVVSERNGSRIVTIRSPHNSIYALIETNHAFADMQGHWAKADVELLANKLIVQGTPDHKFSPDSRITRAEFTALLVRALGLLEVQPDKPFTDVKADAWYAGAVGASQRAGLVTGNADGSFLPEEDITREQMAAMIVRAIRTAGKDVAVDSKTLDKFNDRSEIASWAQDATAQAVSVGIINGATDSTFAAKKHATRAESASMLKRMLQYIAFIN</sequence>
<gene>
    <name evidence="3" type="ORF">QJS35_23585</name>
</gene>
<dbReference type="Proteomes" id="UP001493487">
    <property type="component" value="Unassembled WGS sequence"/>
</dbReference>
<comment type="caution">
    <text evidence="3">The sequence shown here is derived from an EMBL/GenBank/DDBJ whole genome shotgun (WGS) entry which is preliminary data.</text>
</comment>
<dbReference type="RefSeq" id="WP_232187691.1">
    <property type="nucleotide sequence ID" value="NZ_JAIOAP010000014.1"/>
</dbReference>
<dbReference type="Pfam" id="PF17963">
    <property type="entry name" value="Big_9"/>
    <property type="match status" value="1"/>
</dbReference>
<evidence type="ECO:0000313" key="4">
    <source>
        <dbReference type="Proteomes" id="UP001493487"/>
    </source>
</evidence>
<dbReference type="Gene3D" id="2.60.40.3440">
    <property type="match status" value="1"/>
</dbReference>
<dbReference type="InterPro" id="IPR037053">
    <property type="entry name" value="Phage_tail_collar_dom_sf"/>
</dbReference>
<dbReference type="Gene3D" id="2.60.40.4270">
    <property type="entry name" value="Listeria-Bacteroides repeat domain"/>
    <property type="match status" value="5"/>
</dbReference>
<dbReference type="Pfam" id="PF00395">
    <property type="entry name" value="SLH"/>
    <property type="match status" value="3"/>
</dbReference>
<dbReference type="PANTHER" id="PTHR43308:SF5">
    <property type="entry name" value="S-LAYER PROTEIN _ PEPTIDOGLYCAN ENDO-BETA-N-ACETYLGLUCOSAMINIDASE"/>
    <property type="match status" value="1"/>
</dbReference>
<name>A0ABV1KZA9_9BACL</name>
<dbReference type="InterPro" id="IPR001119">
    <property type="entry name" value="SLH_dom"/>
</dbReference>
<organism evidence="3 4">
    <name type="scientific">Cohnella silvisoli</name>
    <dbReference type="NCBI Taxonomy" id="2873699"/>
    <lineage>
        <taxon>Bacteria</taxon>
        <taxon>Bacillati</taxon>
        <taxon>Bacillota</taxon>
        <taxon>Bacilli</taxon>
        <taxon>Bacillales</taxon>
        <taxon>Paenibacillaceae</taxon>
        <taxon>Cohnella</taxon>
    </lineage>
</organism>
<dbReference type="Gene3D" id="3.90.1340.10">
    <property type="entry name" value="Phage tail collar domain"/>
    <property type="match status" value="3"/>
</dbReference>
<comment type="subcellular location">
    <subcellularLocation>
        <location evidence="1">Cell envelope</location>
    </subcellularLocation>
</comment>
<dbReference type="InterPro" id="IPR011083">
    <property type="entry name" value="Phage_tail_collar_dom"/>
</dbReference>
<dbReference type="SUPFAM" id="SSF88874">
    <property type="entry name" value="Receptor-binding domain of short tail fibre protein gp12"/>
    <property type="match status" value="3"/>
</dbReference>
<dbReference type="InterPro" id="IPR051465">
    <property type="entry name" value="Cell_Envelope_Struct_Comp"/>
</dbReference>
<keyword evidence="4" id="KW-1185">Reference proteome</keyword>
<dbReference type="InterPro" id="IPR042229">
    <property type="entry name" value="Listeria/Bacterioides_rpt_sf"/>
</dbReference>
<feature type="domain" description="SLH" evidence="2">
    <location>
        <begin position="1177"/>
        <end position="1236"/>
    </location>
</feature>
<feature type="domain" description="SLH" evidence="2">
    <location>
        <begin position="1113"/>
        <end position="1176"/>
    </location>
</feature>
<evidence type="ECO:0000256" key="1">
    <source>
        <dbReference type="ARBA" id="ARBA00004196"/>
    </source>
</evidence>
<evidence type="ECO:0000259" key="2">
    <source>
        <dbReference type="PROSITE" id="PS51272"/>
    </source>
</evidence>
<dbReference type="Pfam" id="PF07484">
    <property type="entry name" value="Collar"/>
    <property type="match status" value="3"/>
</dbReference>
<dbReference type="EMBL" id="JASKHM010000015">
    <property type="protein sequence ID" value="MEQ4485373.1"/>
    <property type="molecule type" value="Genomic_DNA"/>
</dbReference>
<dbReference type="InterPro" id="IPR013378">
    <property type="entry name" value="InlB-like_B-rpt"/>
</dbReference>
<feature type="domain" description="SLH" evidence="2">
    <location>
        <begin position="1240"/>
        <end position="1300"/>
    </location>
</feature>
<reference evidence="3 4" key="1">
    <citation type="journal article" date="2023" name="Genome Announc.">
        <title>Pan-Genome Analyses of the Genus Cohnella and Proposal of the Novel Species Cohnella silvisoli sp. nov., Isolated from Forest Soil.</title>
        <authorList>
            <person name="Wang C."/>
            <person name="Mao L."/>
            <person name="Bao G."/>
            <person name="Zhu H."/>
        </authorList>
    </citation>
    <scope>NUCLEOTIDE SEQUENCE [LARGE SCALE GENOMIC DNA]</scope>
    <source>
        <strain evidence="3 4">NL03-T5-1</strain>
    </source>
</reference>
<proteinExistence type="predicted"/>
<dbReference type="NCBIfam" id="TIGR02543">
    <property type="entry name" value="List_Bact_rpt"/>
    <property type="match status" value="5"/>
</dbReference>
<accession>A0ABV1KZA9</accession>
<dbReference type="Pfam" id="PF09479">
    <property type="entry name" value="Flg_new"/>
    <property type="match status" value="5"/>
</dbReference>
<dbReference type="PROSITE" id="PS51272">
    <property type="entry name" value="SLH"/>
    <property type="match status" value="3"/>
</dbReference>
<dbReference type="PANTHER" id="PTHR43308">
    <property type="entry name" value="OUTER MEMBRANE PROTEIN ALPHA-RELATED"/>
    <property type="match status" value="1"/>
</dbReference>